<dbReference type="EMBL" id="BAAAGX010000014">
    <property type="protein sequence ID" value="GAA0248724.1"/>
    <property type="molecule type" value="Genomic_DNA"/>
</dbReference>
<gene>
    <name evidence="3" type="ORF">GCM10009539_37510</name>
</gene>
<feature type="compositionally biased region" description="Low complexity" evidence="1">
    <location>
        <begin position="298"/>
        <end position="316"/>
    </location>
</feature>
<comment type="caution">
    <text evidence="3">The sequence shown here is derived from an EMBL/GenBank/DDBJ whole genome shotgun (WGS) entry which is preliminary data.</text>
</comment>
<dbReference type="Gene3D" id="2.80.10.50">
    <property type="match status" value="1"/>
</dbReference>
<organism evidence="3 4">
    <name type="scientific">Cryptosporangium japonicum</name>
    <dbReference type="NCBI Taxonomy" id="80872"/>
    <lineage>
        <taxon>Bacteria</taxon>
        <taxon>Bacillati</taxon>
        <taxon>Actinomycetota</taxon>
        <taxon>Actinomycetes</taxon>
        <taxon>Cryptosporangiales</taxon>
        <taxon>Cryptosporangiaceae</taxon>
        <taxon>Cryptosporangium</taxon>
    </lineage>
</organism>
<name>A0ABN0UFB8_9ACTN</name>
<evidence type="ECO:0000256" key="1">
    <source>
        <dbReference type="SAM" id="MobiDB-lite"/>
    </source>
</evidence>
<feature type="region of interest" description="Disordered" evidence="1">
    <location>
        <begin position="287"/>
        <end position="319"/>
    </location>
</feature>
<dbReference type="InterPro" id="IPR007934">
    <property type="entry name" value="AbfB_ABD"/>
</dbReference>
<dbReference type="SUPFAM" id="SSF110221">
    <property type="entry name" value="AbfB domain"/>
    <property type="match status" value="1"/>
</dbReference>
<sequence length="476" mass="51393">MQAVRTLVSDHLPLLYTLVVRAAGPSVDVDDVLGRTVSLVGAGMPGLAEPESFRPWLMGTALRFLWTAEQAANRPGPCGDWPPVVAIDPSDQREEANNAVRWLAPDDRELLSMWWLEASGEVTREEVLAACGLTPTVAENRLRQIEARFEDARTAIRTLGASPPCGPLTTLLQHWDRRPSDRQRRQIARHATDCPTCSGRAADLIPADRLLRGTPLIAPPHALRESLLARCEQVPDPADGSGSTAIVERVRRTAANPWVGNTARIVAVTVAVVLLIISLATYADSRKSRPVPTGVRNSPSASAAALPSGSASARPSTVVSSAIGTPSPLAAGDLTGRRALRSVASPDRYAQVVNRTAFVLPVTSTSPVALRQGATFELVTGLADAKCRSFRVAPGQYLRHFSFRVRVDPDDKSDLFRKDTTFCPRPGATPDSVSFQSINYPDRYLHVRGDELWIDEPDGTAGFRATSSFHVVGGWV</sequence>
<accession>A0ABN0UFB8</accession>
<dbReference type="CDD" id="cd23399">
    <property type="entry name" value="beta-trefoil_ABD_ABFB"/>
    <property type="match status" value="1"/>
</dbReference>
<dbReference type="InterPro" id="IPR036195">
    <property type="entry name" value="AbfB_ABD_sf"/>
</dbReference>
<evidence type="ECO:0000259" key="2">
    <source>
        <dbReference type="Pfam" id="PF05270"/>
    </source>
</evidence>
<keyword evidence="4" id="KW-1185">Reference proteome</keyword>
<proteinExistence type="predicted"/>
<evidence type="ECO:0000313" key="4">
    <source>
        <dbReference type="Proteomes" id="UP001500967"/>
    </source>
</evidence>
<dbReference type="Proteomes" id="UP001500967">
    <property type="component" value="Unassembled WGS sequence"/>
</dbReference>
<feature type="domain" description="Alpha-L-arabinofuranosidase B arabinose-binding" evidence="2">
    <location>
        <begin position="340"/>
        <end position="471"/>
    </location>
</feature>
<reference evidence="3 4" key="1">
    <citation type="journal article" date="2019" name="Int. J. Syst. Evol. Microbiol.">
        <title>The Global Catalogue of Microorganisms (GCM) 10K type strain sequencing project: providing services to taxonomists for standard genome sequencing and annotation.</title>
        <authorList>
            <consortium name="The Broad Institute Genomics Platform"/>
            <consortium name="The Broad Institute Genome Sequencing Center for Infectious Disease"/>
            <person name="Wu L."/>
            <person name="Ma J."/>
        </authorList>
    </citation>
    <scope>NUCLEOTIDE SEQUENCE [LARGE SCALE GENOMIC DNA]</scope>
    <source>
        <strain evidence="3 4">JCM 10425</strain>
    </source>
</reference>
<protein>
    <recommendedName>
        <fullName evidence="2">Alpha-L-arabinofuranosidase B arabinose-binding domain-containing protein</fullName>
    </recommendedName>
</protein>
<evidence type="ECO:0000313" key="3">
    <source>
        <dbReference type="EMBL" id="GAA0248724.1"/>
    </source>
</evidence>
<dbReference type="Pfam" id="PF05270">
    <property type="entry name" value="AbfB"/>
    <property type="match status" value="1"/>
</dbReference>